<evidence type="ECO:0008006" key="4">
    <source>
        <dbReference type="Google" id="ProtNLM"/>
    </source>
</evidence>
<organism evidence="2 3">
    <name type="scientific">Candidatus Segetimicrobium genomatis</name>
    <dbReference type="NCBI Taxonomy" id="2569760"/>
    <lineage>
        <taxon>Bacteria</taxon>
        <taxon>Bacillati</taxon>
        <taxon>Candidatus Sysuimicrobiota</taxon>
        <taxon>Candidatus Sysuimicrobiia</taxon>
        <taxon>Candidatus Sysuimicrobiales</taxon>
        <taxon>Candidatus Segetimicrobiaceae</taxon>
        <taxon>Candidatus Segetimicrobium</taxon>
    </lineage>
</organism>
<proteinExistence type="predicted"/>
<accession>A0A537KVX0</accession>
<reference evidence="2 3" key="1">
    <citation type="journal article" date="2019" name="Nat. Microbiol.">
        <title>Mediterranean grassland soil C-N compound turnover is dependent on rainfall and depth, and is mediated by genomically divergent microorganisms.</title>
        <authorList>
            <person name="Diamond S."/>
            <person name="Andeer P.F."/>
            <person name="Li Z."/>
            <person name="Crits-Christoph A."/>
            <person name="Burstein D."/>
            <person name="Anantharaman K."/>
            <person name="Lane K.R."/>
            <person name="Thomas B.C."/>
            <person name="Pan C."/>
            <person name="Northen T.R."/>
            <person name="Banfield J.F."/>
        </authorList>
    </citation>
    <scope>NUCLEOTIDE SEQUENCE [LARGE SCALE GENOMIC DNA]</scope>
    <source>
        <strain evidence="2">NP_4</strain>
    </source>
</reference>
<sequence>MRLTGLMLVVGLVAMVSASAALGADMMAAAKTELGTALTHAGFAAQYDAVAEVELHLHHVVNCLEGSAGKNYNMGAGNVCQGQGNGIFADLKDSGMAGAHALPYAEIADQVANWGIQQTMSKDLGRAKAAAAAAKAVIQLGIDNFK</sequence>
<keyword evidence="1" id="KW-0732">Signal</keyword>
<dbReference type="EMBL" id="VBAL01000125">
    <property type="protein sequence ID" value="TMI99887.1"/>
    <property type="molecule type" value="Genomic_DNA"/>
</dbReference>
<comment type="caution">
    <text evidence="2">The sequence shown here is derived from an EMBL/GenBank/DDBJ whole genome shotgun (WGS) entry which is preliminary data.</text>
</comment>
<dbReference type="Proteomes" id="UP000319353">
    <property type="component" value="Unassembled WGS sequence"/>
</dbReference>
<evidence type="ECO:0000313" key="2">
    <source>
        <dbReference type="EMBL" id="TMI99887.1"/>
    </source>
</evidence>
<evidence type="ECO:0000313" key="3">
    <source>
        <dbReference type="Proteomes" id="UP000319353"/>
    </source>
</evidence>
<dbReference type="AlphaFoldDB" id="A0A537KVX0"/>
<feature type="chain" id="PRO_5022024325" description="DUF3015 domain-containing protein" evidence="1">
    <location>
        <begin position="24"/>
        <end position="146"/>
    </location>
</feature>
<protein>
    <recommendedName>
        <fullName evidence="4">DUF3015 domain-containing protein</fullName>
    </recommendedName>
</protein>
<name>A0A537KVX0_9BACT</name>
<gene>
    <name evidence="2" type="ORF">E6H01_10320</name>
</gene>
<evidence type="ECO:0000256" key="1">
    <source>
        <dbReference type="SAM" id="SignalP"/>
    </source>
</evidence>
<feature type="signal peptide" evidence="1">
    <location>
        <begin position="1"/>
        <end position="23"/>
    </location>
</feature>